<organism evidence="2 5">
    <name type="scientific">Acinetobacter wanghuae</name>
    <dbReference type="NCBI Taxonomy" id="2662362"/>
    <lineage>
        <taxon>Bacteria</taxon>
        <taxon>Pseudomonadati</taxon>
        <taxon>Pseudomonadota</taxon>
        <taxon>Gammaproteobacteria</taxon>
        <taxon>Moraxellales</taxon>
        <taxon>Moraxellaceae</taxon>
        <taxon>Acinetobacter</taxon>
    </lineage>
</organism>
<dbReference type="EMBL" id="CP045650">
    <property type="protein sequence ID" value="QGA10602.1"/>
    <property type="molecule type" value="Genomic_DNA"/>
</dbReference>
<name>A0A5Q0P1V4_9GAMM</name>
<evidence type="ECO:0000313" key="3">
    <source>
        <dbReference type="EMBL" id="QGA10602.1"/>
    </source>
</evidence>
<proteinExistence type="predicted"/>
<evidence type="ECO:0000259" key="1">
    <source>
        <dbReference type="Pfam" id="PF03551"/>
    </source>
</evidence>
<evidence type="ECO:0000313" key="2">
    <source>
        <dbReference type="EMBL" id="MQW92701.1"/>
    </source>
</evidence>
<dbReference type="Pfam" id="PF03551">
    <property type="entry name" value="PadR"/>
    <property type="match status" value="1"/>
</dbReference>
<protein>
    <submittedName>
        <fullName evidence="2">PadR family transcriptional regulator</fullName>
    </submittedName>
</protein>
<dbReference type="AlphaFoldDB" id="A0A5Q0P1V4"/>
<gene>
    <name evidence="3" type="ORF">GFH30_03945</name>
    <name evidence="2" type="ORF">GHJ48_09930</name>
</gene>
<dbReference type="InterPro" id="IPR005149">
    <property type="entry name" value="Tscrpt_reg_PadR_N"/>
</dbReference>
<dbReference type="InterPro" id="IPR036388">
    <property type="entry name" value="WH-like_DNA-bd_sf"/>
</dbReference>
<dbReference type="SUPFAM" id="SSF46785">
    <property type="entry name" value="Winged helix' DNA-binding domain"/>
    <property type="match status" value="1"/>
</dbReference>
<dbReference type="PANTHER" id="PTHR43252">
    <property type="entry name" value="TRANSCRIPTIONAL REGULATOR YQJI"/>
    <property type="match status" value="1"/>
</dbReference>
<dbReference type="InterPro" id="IPR036390">
    <property type="entry name" value="WH_DNA-bd_sf"/>
</dbReference>
<evidence type="ECO:0000313" key="5">
    <source>
        <dbReference type="Proteomes" id="UP000480556"/>
    </source>
</evidence>
<dbReference type="PANTHER" id="PTHR43252:SF7">
    <property type="entry name" value="TRANSCRIPTIONAL REGULATOR YQJI"/>
    <property type="match status" value="1"/>
</dbReference>
<dbReference type="RefSeq" id="WP_153371002.1">
    <property type="nucleotide sequence ID" value="NZ_CP045650.1"/>
</dbReference>
<accession>A0A5Q0P1V4</accession>
<dbReference type="Proteomes" id="UP000327478">
    <property type="component" value="Chromosome"/>
</dbReference>
<dbReference type="Proteomes" id="UP000480556">
    <property type="component" value="Unassembled WGS sequence"/>
</dbReference>
<dbReference type="Gene3D" id="1.10.10.10">
    <property type="entry name" value="Winged helix-like DNA-binding domain superfamily/Winged helix DNA-binding domain"/>
    <property type="match status" value="1"/>
</dbReference>
<sequence>MSQSDPIADIESASKPRKRLFEAGEMKLLVLHFISQQPKYSYDIIKDISALVGGDYKPSTGTICPTINYLEEHAFTEAKITPDDRKQYHITEKGLAHLVTQQQALQKVLCRFNARHHIQNNAEYLEIKTAMEALKRALRHNLQNAPLSNEQITTIAETIHQAATEITQLADQEMNV</sequence>
<feature type="domain" description="Transcription regulator PadR N-terminal" evidence="1">
    <location>
        <begin position="30"/>
        <end position="97"/>
    </location>
</feature>
<keyword evidence="4" id="KW-1185">Reference proteome</keyword>
<evidence type="ECO:0000313" key="4">
    <source>
        <dbReference type="Proteomes" id="UP000327478"/>
    </source>
</evidence>
<dbReference type="EMBL" id="WITK01000016">
    <property type="protein sequence ID" value="MQW92701.1"/>
    <property type="molecule type" value="Genomic_DNA"/>
</dbReference>
<reference evidence="4 5" key="1">
    <citation type="submission" date="2019-10" db="EMBL/GenBank/DDBJ databases">
        <authorList>
            <person name="Dong K."/>
        </authorList>
    </citation>
    <scope>NUCLEOTIDE SEQUENCE [LARGE SCALE GENOMIC DNA]</scope>
    <source>
        <strain evidence="3">Dk386</strain>
        <strain evidence="4">dk386</strain>
        <strain evidence="5">dk771</strain>
        <strain evidence="2">Dk771</strain>
    </source>
</reference>